<dbReference type="PANTHER" id="PTHR39328">
    <property type="entry name" value="BLL2871 PROTEIN"/>
    <property type="match status" value="1"/>
</dbReference>
<dbReference type="PANTHER" id="PTHR39328:SF1">
    <property type="entry name" value="BLL2871 PROTEIN"/>
    <property type="match status" value="1"/>
</dbReference>
<name>A0ABP3JD73_9BACI</name>
<protein>
    <submittedName>
        <fullName evidence="2">DUF1028 domain-containing protein</fullName>
    </submittedName>
</protein>
<reference evidence="3" key="1">
    <citation type="journal article" date="2019" name="Int. J. Syst. Evol. Microbiol.">
        <title>The Global Catalogue of Microorganisms (GCM) 10K type strain sequencing project: providing services to taxonomists for standard genome sequencing and annotation.</title>
        <authorList>
            <consortium name="The Broad Institute Genomics Platform"/>
            <consortium name="The Broad Institute Genome Sequencing Center for Infectious Disease"/>
            <person name="Wu L."/>
            <person name="Ma J."/>
        </authorList>
    </citation>
    <scope>NUCLEOTIDE SEQUENCE [LARGE SCALE GENOMIC DNA]</scope>
    <source>
        <strain evidence="3">JCM 14193</strain>
    </source>
</reference>
<dbReference type="InterPro" id="IPR010430">
    <property type="entry name" value="DUF1028"/>
</dbReference>
<dbReference type="InterPro" id="IPR029055">
    <property type="entry name" value="Ntn_hydrolases_N"/>
</dbReference>
<dbReference type="Proteomes" id="UP001500740">
    <property type="component" value="Unassembled WGS sequence"/>
</dbReference>
<dbReference type="Pfam" id="PF06267">
    <property type="entry name" value="DUF1028"/>
    <property type="match status" value="1"/>
</dbReference>
<feature type="domain" description="Putative peptidoglycan binding" evidence="1">
    <location>
        <begin position="216"/>
        <end position="287"/>
    </location>
</feature>
<evidence type="ECO:0000313" key="2">
    <source>
        <dbReference type="EMBL" id="GAA0449707.1"/>
    </source>
</evidence>
<gene>
    <name evidence="2" type="ORF">GCM10008935_00120</name>
</gene>
<dbReference type="Pfam" id="PF08823">
    <property type="entry name" value="PG_binding_2"/>
    <property type="match status" value="1"/>
</dbReference>
<dbReference type="InterPro" id="IPR014927">
    <property type="entry name" value="PG-bd_2"/>
</dbReference>
<organism evidence="2 3">
    <name type="scientific">Alkalibacillus silvisoli</name>
    <dbReference type="NCBI Taxonomy" id="392823"/>
    <lineage>
        <taxon>Bacteria</taxon>
        <taxon>Bacillati</taxon>
        <taxon>Bacillota</taxon>
        <taxon>Bacilli</taxon>
        <taxon>Bacillales</taxon>
        <taxon>Bacillaceae</taxon>
        <taxon>Alkalibacillus</taxon>
    </lineage>
</organism>
<evidence type="ECO:0000259" key="1">
    <source>
        <dbReference type="Pfam" id="PF08823"/>
    </source>
</evidence>
<dbReference type="Gene3D" id="3.60.20.10">
    <property type="entry name" value="Glutamine Phosphoribosylpyrophosphate, subunit 1, domain 1"/>
    <property type="match status" value="1"/>
</dbReference>
<proteinExistence type="predicted"/>
<keyword evidence="3" id="KW-1185">Reference proteome</keyword>
<evidence type="ECO:0000313" key="3">
    <source>
        <dbReference type="Proteomes" id="UP001500740"/>
    </source>
</evidence>
<comment type="caution">
    <text evidence="2">The sequence shown here is derived from an EMBL/GenBank/DDBJ whole genome shotgun (WGS) entry which is preliminary data.</text>
</comment>
<sequence length="292" mass="32404">MTKIPDRLVATFSIVGRDPETGELGIAVQSKFLGVGAVVPWAEAGVGAIATQSMANTAYGKEGLQLLKEGKTAKEVMDILVEKDPDKAMRQAGIVDAGGGVATFTGDGCYDWAGGKTGENYAVQGNILVSEETVEAMAAGFEEKAGDALAEKLLHALKEGQKAGGDRRGMQSAALFIVKEKGGYAGYNDRMVDLRVDEHETPINELERIYRLHQLYFTRTQEKDIININEEMRENLVRRLTQLNYLHDATDVTDDTFYKALRNYIHTENFEEREQEQGKIDLKLYQFILMEK</sequence>
<dbReference type="EMBL" id="BAAACZ010000001">
    <property type="protein sequence ID" value="GAA0449707.1"/>
    <property type="molecule type" value="Genomic_DNA"/>
</dbReference>
<dbReference type="SUPFAM" id="SSF56235">
    <property type="entry name" value="N-terminal nucleophile aminohydrolases (Ntn hydrolases)"/>
    <property type="match status" value="1"/>
</dbReference>
<accession>A0ABP3JD73</accession>
<dbReference type="RefSeq" id="WP_343780798.1">
    <property type="nucleotide sequence ID" value="NZ_BAAACZ010000001.1"/>
</dbReference>